<dbReference type="PANTHER" id="PTHR43364:SF18">
    <property type="entry name" value="OXIDOREDUCTASE"/>
    <property type="match status" value="1"/>
</dbReference>
<reference evidence="3" key="1">
    <citation type="journal article" date="2019" name="Int. J. Syst. Evol. Microbiol.">
        <title>The Global Catalogue of Microorganisms (GCM) 10K type strain sequencing project: providing services to taxonomists for standard genome sequencing and annotation.</title>
        <authorList>
            <consortium name="The Broad Institute Genomics Platform"/>
            <consortium name="The Broad Institute Genome Sequencing Center for Infectious Disease"/>
            <person name="Wu L."/>
            <person name="Ma J."/>
        </authorList>
    </citation>
    <scope>NUCLEOTIDE SEQUENCE [LARGE SCALE GENOMIC DNA]</scope>
    <source>
        <strain evidence="3">JCM 15749</strain>
    </source>
</reference>
<accession>A0ABP5HBI5</accession>
<dbReference type="PANTHER" id="PTHR43364">
    <property type="entry name" value="NADH-SPECIFIC METHYLGLYOXAL REDUCTASE-RELATED"/>
    <property type="match status" value="1"/>
</dbReference>
<dbReference type="InterPro" id="IPR036812">
    <property type="entry name" value="NAD(P)_OxRdtase_dom_sf"/>
</dbReference>
<evidence type="ECO:0000313" key="2">
    <source>
        <dbReference type="EMBL" id="GAA2069054.1"/>
    </source>
</evidence>
<comment type="caution">
    <text evidence="2">The sequence shown here is derived from an EMBL/GenBank/DDBJ whole genome shotgun (WGS) entry which is preliminary data.</text>
</comment>
<gene>
    <name evidence="2" type="ORF">GCM10009821_01500</name>
</gene>
<evidence type="ECO:0000259" key="1">
    <source>
        <dbReference type="Pfam" id="PF00248"/>
    </source>
</evidence>
<dbReference type="RefSeq" id="WP_344323127.1">
    <property type="nucleotide sequence ID" value="NZ_BAAAPY010000001.1"/>
</dbReference>
<evidence type="ECO:0000313" key="3">
    <source>
        <dbReference type="Proteomes" id="UP001501480"/>
    </source>
</evidence>
<protein>
    <submittedName>
        <fullName evidence="2">Aldo/keto reductase</fullName>
    </submittedName>
</protein>
<keyword evidence="3" id="KW-1185">Reference proteome</keyword>
<name>A0ABP5HBI5_9ACTN</name>
<dbReference type="EMBL" id="BAAAPY010000001">
    <property type="protein sequence ID" value="GAA2069054.1"/>
    <property type="molecule type" value="Genomic_DNA"/>
</dbReference>
<feature type="domain" description="NADP-dependent oxidoreductase" evidence="1">
    <location>
        <begin position="15"/>
        <end position="312"/>
    </location>
</feature>
<dbReference type="SUPFAM" id="SSF51430">
    <property type="entry name" value="NAD(P)-linked oxidoreductase"/>
    <property type="match status" value="1"/>
</dbReference>
<dbReference type="InterPro" id="IPR050523">
    <property type="entry name" value="AKR_Detox_Biosynth"/>
</dbReference>
<sequence>MQVRRVGHSGLEVSRIGLGTMGFGVSSDETASIDIVRAFLDGGGTLVDTAPVYAEGRGEAMLGSVLATLGVRDDVVLASKCVVGVRDGRVVQDASRGMLLRQLDASLEALGTDHLDLWQLHGWDDRTPLEETLSALEIAVTSGRVRYVGTCNLPGWLTALTQATSLARPAGTGFVSAQVQYSMLERSPEAEVVPATEHLGLGLLAWSPLARGVLTGKYRHGTPADSRAANPAWAAYMDPFLDAESTAVVDALLRAADGLEVAPAHVALAWLRDRPTVASALVGVRTPEQMTALLASEDVTLPPEIIEALDDVSSPDGWES</sequence>
<dbReference type="Proteomes" id="UP001501480">
    <property type="component" value="Unassembled WGS sequence"/>
</dbReference>
<organism evidence="2 3">
    <name type="scientific">Aeromicrobium halocynthiae</name>
    <dbReference type="NCBI Taxonomy" id="560557"/>
    <lineage>
        <taxon>Bacteria</taxon>
        <taxon>Bacillati</taxon>
        <taxon>Actinomycetota</taxon>
        <taxon>Actinomycetes</taxon>
        <taxon>Propionibacteriales</taxon>
        <taxon>Nocardioidaceae</taxon>
        <taxon>Aeromicrobium</taxon>
    </lineage>
</organism>
<dbReference type="InterPro" id="IPR023210">
    <property type="entry name" value="NADP_OxRdtase_dom"/>
</dbReference>
<proteinExistence type="predicted"/>
<dbReference type="Gene3D" id="3.20.20.100">
    <property type="entry name" value="NADP-dependent oxidoreductase domain"/>
    <property type="match status" value="1"/>
</dbReference>
<dbReference type="Pfam" id="PF00248">
    <property type="entry name" value="Aldo_ket_red"/>
    <property type="match status" value="1"/>
</dbReference>